<dbReference type="InterPro" id="IPR053926">
    <property type="entry name" value="RecX_HTH_1st"/>
</dbReference>
<feature type="domain" description="RecX first three-helical" evidence="8">
    <location>
        <begin position="106"/>
        <end position="145"/>
    </location>
</feature>
<dbReference type="STRING" id="1307761.L21SP2_0159"/>
<dbReference type="GO" id="GO:0005737">
    <property type="term" value="C:cytoplasm"/>
    <property type="evidence" value="ECO:0007669"/>
    <property type="project" value="UniProtKB-SubCell"/>
</dbReference>
<dbReference type="GO" id="GO:0006282">
    <property type="term" value="P:regulation of DNA repair"/>
    <property type="evidence" value="ECO:0007669"/>
    <property type="project" value="UniProtKB-UniRule"/>
</dbReference>
<keyword evidence="10" id="KW-1185">Reference proteome</keyword>
<organism evidence="9 10">
    <name type="scientific">Salinispira pacifica</name>
    <dbReference type="NCBI Taxonomy" id="1307761"/>
    <lineage>
        <taxon>Bacteria</taxon>
        <taxon>Pseudomonadati</taxon>
        <taxon>Spirochaetota</taxon>
        <taxon>Spirochaetia</taxon>
        <taxon>Spirochaetales</taxon>
        <taxon>Spirochaetaceae</taxon>
        <taxon>Salinispira</taxon>
    </lineage>
</organism>
<dbReference type="PANTHER" id="PTHR33602:SF1">
    <property type="entry name" value="REGULATORY PROTEIN RECX FAMILY PROTEIN"/>
    <property type="match status" value="1"/>
</dbReference>
<feature type="domain" description="RecX second three-helical" evidence="7">
    <location>
        <begin position="152"/>
        <end position="193"/>
    </location>
</feature>
<protein>
    <recommendedName>
        <fullName evidence="3 5">Regulatory protein RecX</fullName>
    </recommendedName>
</protein>
<comment type="similarity">
    <text evidence="2 5">Belongs to the RecX family.</text>
</comment>
<reference evidence="9 10" key="1">
    <citation type="journal article" date="2015" name="Stand. Genomic Sci.">
        <title>Complete genome sequence and description of Salinispira pacifica gen. nov., sp. nov., a novel spirochaete isolated form a hypersaline microbial mat.</title>
        <authorList>
            <person name="Ben Hania W."/>
            <person name="Joseph M."/>
            <person name="Schumann P."/>
            <person name="Bunk B."/>
            <person name="Fiebig A."/>
            <person name="Sproer C."/>
            <person name="Klenk H.P."/>
            <person name="Fardeau M.L."/>
            <person name="Spring S."/>
        </authorList>
    </citation>
    <scope>NUCLEOTIDE SEQUENCE [LARGE SCALE GENOMIC DNA]</scope>
    <source>
        <strain evidence="9 10">L21-RPul-D2</strain>
    </source>
</reference>
<evidence type="ECO:0000256" key="3">
    <source>
        <dbReference type="ARBA" id="ARBA00018111"/>
    </source>
</evidence>
<comment type="subcellular location">
    <subcellularLocation>
        <location evidence="1 5">Cytoplasm</location>
    </subcellularLocation>
</comment>
<dbReference type="Proteomes" id="UP000018680">
    <property type="component" value="Chromosome"/>
</dbReference>
<dbReference type="eggNOG" id="COG2137">
    <property type="taxonomic scope" value="Bacteria"/>
</dbReference>
<dbReference type="InterPro" id="IPR003783">
    <property type="entry name" value="Regulatory_RecX"/>
</dbReference>
<comment type="function">
    <text evidence="5">Modulates RecA activity.</text>
</comment>
<proteinExistence type="inferred from homology"/>
<dbReference type="InterPro" id="IPR053924">
    <property type="entry name" value="RecX_HTH_2nd"/>
</dbReference>
<evidence type="ECO:0000259" key="7">
    <source>
        <dbReference type="Pfam" id="PF02631"/>
    </source>
</evidence>
<dbReference type="Pfam" id="PF02631">
    <property type="entry name" value="RecX_HTH2"/>
    <property type="match status" value="1"/>
</dbReference>
<dbReference type="OrthoDB" id="368871at2"/>
<dbReference type="HOGENOM" id="CLU_1089454_0_0_12"/>
<evidence type="ECO:0000256" key="5">
    <source>
        <dbReference type="HAMAP-Rule" id="MF_01114"/>
    </source>
</evidence>
<evidence type="ECO:0000313" key="9">
    <source>
        <dbReference type="EMBL" id="AHC13603.1"/>
    </source>
</evidence>
<dbReference type="KEGG" id="slr:L21SP2_0159"/>
<dbReference type="HAMAP" id="MF_01114">
    <property type="entry name" value="RecX"/>
    <property type="match status" value="1"/>
</dbReference>
<evidence type="ECO:0000256" key="1">
    <source>
        <dbReference type="ARBA" id="ARBA00004496"/>
    </source>
</evidence>
<dbReference type="RefSeq" id="WP_024266536.1">
    <property type="nucleotide sequence ID" value="NC_023035.1"/>
</dbReference>
<dbReference type="Pfam" id="PF21982">
    <property type="entry name" value="RecX_HTH1"/>
    <property type="match status" value="1"/>
</dbReference>
<sequence length="255" mass="29139">MTDNSADSGANAPGTAGPYHSPPSPISSLPPDAPDVLHWSFQEDRRTLSFRIQETPDVQDGSPFDTVLPRELTIREPFVHDLLIEIEMEGKPGISTVLEAEALQNCYLQGLTYVSRREHSRQQLSIKLRRKGYSAEQIRRALDELENEDSLSDRRFAEQWTRNRLQRHPEGRINIIAGLQQRGVHRSTCNEVLGELETDDPGLFTYACLNFLLKMHRKNADSEELIFSCRKRGFSIKNLENCSKEFYSITGMKIY</sequence>
<evidence type="ECO:0000256" key="6">
    <source>
        <dbReference type="SAM" id="MobiDB-lite"/>
    </source>
</evidence>
<dbReference type="AlphaFoldDB" id="V5WCS7"/>
<evidence type="ECO:0000256" key="4">
    <source>
        <dbReference type="ARBA" id="ARBA00022490"/>
    </source>
</evidence>
<dbReference type="EMBL" id="CP006939">
    <property type="protein sequence ID" value="AHC13603.1"/>
    <property type="molecule type" value="Genomic_DNA"/>
</dbReference>
<feature type="region of interest" description="Disordered" evidence="6">
    <location>
        <begin position="1"/>
        <end position="35"/>
    </location>
</feature>
<dbReference type="InterPro" id="IPR036388">
    <property type="entry name" value="WH-like_DNA-bd_sf"/>
</dbReference>
<evidence type="ECO:0000313" key="10">
    <source>
        <dbReference type="Proteomes" id="UP000018680"/>
    </source>
</evidence>
<keyword evidence="4 5" id="KW-0963">Cytoplasm</keyword>
<dbReference type="Gene3D" id="1.10.10.10">
    <property type="entry name" value="Winged helix-like DNA-binding domain superfamily/Winged helix DNA-binding domain"/>
    <property type="match status" value="2"/>
</dbReference>
<name>V5WCS7_9SPIO</name>
<dbReference type="PANTHER" id="PTHR33602">
    <property type="entry name" value="REGULATORY PROTEIN RECX FAMILY PROTEIN"/>
    <property type="match status" value="1"/>
</dbReference>
<accession>V5WCS7</accession>
<gene>
    <name evidence="5" type="primary">recX</name>
    <name evidence="9" type="ORF">L21SP2_0159</name>
</gene>
<evidence type="ECO:0000256" key="2">
    <source>
        <dbReference type="ARBA" id="ARBA00009695"/>
    </source>
</evidence>
<evidence type="ECO:0000259" key="8">
    <source>
        <dbReference type="Pfam" id="PF21982"/>
    </source>
</evidence>